<sequence length="594" mass="66408">MKLNYKNVGLPHSASCTPSLLSSKMLQRKSDGPKLGHIVAKDLRKQTIHCFAKAEPRPNISPLVLELDGKRLTDDGCVAMIEGLKETLESRDGVATNKLEELHLTGNELTTVSLRALAPVLELARFELVDLDLSDNKISVKTDDEARDWEIFLKAFCGCRVLRRIDLSRNNLDGPRAFEILARVYAHQPPVDPTQLEELDRTGNDHESKMDSTSDLVELTNRARNMSTTSPADDPHAVHDSMSAGTVLKRREGLRAVPYIIFNDTGMTDAGALFFSYILQKHYYPQQLMCPLRPGPQATQLDEYRQRSHCWGLVYLPNDNLTETGRRLLGKAEDSRSEFTGIEEDMAELQHSDSVDSFIVVGAKQASAGLRRRSDTAVDPSKKHAVALDVENYRKKIQRNILEDLGYDSIDLWRCAVKMLTYAKAVMLGHEQVEDSPLPMVDRTDPIVQMIEAHIYACRARTTPSVPGEPVFAIAGVKSKPSIQEEEAWPSLPTPAGKPAAQKTTIPAVIKEDDCHERNPDLVGEIPKNFWMDILIQAASGDQILSHRQQDAIVHYAGDKTTSTLEKGEVGKPKPFKLWWILERMGCLAYELKQ</sequence>
<keyword evidence="2" id="KW-1185">Reference proteome</keyword>
<name>A0ABR3SWQ0_9PEZI</name>
<comment type="caution">
    <text evidence="1">The sequence shown here is derived from an EMBL/GenBank/DDBJ whole genome shotgun (WGS) entry which is preliminary data.</text>
</comment>
<evidence type="ECO:0000313" key="1">
    <source>
        <dbReference type="EMBL" id="KAL1630988.1"/>
    </source>
</evidence>
<dbReference type="SUPFAM" id="SSF52047">
    <property type="entry name" value="RNI-like"/>
    <property type="match status" value="1"/>
</dbReference>
<evidence type="ECO:0000313" key="2">
    <source>
        <dbReference type="Proteomes" id="UP001521116"/>
    </source>
</evidence>
<gene>
    <name evidence="1" type="ORF">SLS56_004662</name>
</gene>
<dbReference type="Proteomes" id="UP001521116">
    <property type="component" value="Unassembled WGS sequence"/>
</dbReference>
<dbReference type="Gene3D" id="3.80.10.10">
    <property type="entry name" value="Ribonuclease Inhibitor"/>
    <property type="match status" value="1"/>
</dbReference>
<proteinExistence type="predicted"/>
<dbReference type="InterPro" id="IPR032675">
    <property type="entry name" value="LRR_dom_sf"/>
</dbReference>
<evidence type="ECO:0008006" key="3">
    <source>
        <dbReference type="Google" id="ProtNLM"/>
    </source>
</evidence>
<protein>
    <recommendedName>
        <fullName evidence="3">Leucine rich repeat protein</fullName>
    </recommendedName>
</protein>
<dbReference type="EMBL" id="JAJVDC020000043">
    <property type="protein sequence ID" value="KAL1630988.1"/>
    <property type="molecule type" value="Genomic_DNA"/>
</dbReference>
<organism evidence="1 2">
    <name type="scientific">Neofusicoccum ribis</name>
    <dbReference type="NCBI Taxonomy" id="45134"/>
    <lineage>
        <taxon>Eukaryota</taxon>
        <taxon>Fungi</taxon>
        <taxon>Dikarya</taxon>
        <taxon>Ascomycota</taxon>
        <taxon>Pezizomycotina</taxon>
        <taxon>Dothideomycetes</taxon>
        <taxon>Dothideomycetes incertae sedis</taxon>
        <taxon>Botryosphaeriales</taxon>
        <taxon>Botryosphaeriaceae</taxon>
        <taxon>Neofusicoccum</taxon>
    </lineage>
</organism>
<accession>A0ABR3SWQ0</accession>
<reference evidence="1 2" key="1">
    <citation type="submission" date="2024-02" db="EMBL/GenBank/DDBJ databases">
        <title>De novo assembly and annotation of 12 fungi associated with fruit tree decline syndrome in Ontario, Canada.</title>
        <authorList>
            <person name="Sulman M."/>
            <person name="Ellouze W."/>
            <person name="Ilyukhin E."/>
        </authorList>
    </citation>
    <scope>NUCLEOTIDE SEQUENCE [LARGE SCALE GENOMIC DNA]</scope>
    <source>
        <strain evidence="1 2">M1-105</strain>
    </source>
</reference>